<dbReference type="Proteomes" id="UP001500840">
    <property type="component" value="Unassembled WGS sequence"/>
</dbReference>
<keyword evidence="2" id="KW-1185">Reference proteome</keyword>
<evidence type="ECO:0000313" key="1">
    <source>
        <dbReference type="EMBL" id="GAA4443271.1"/>
    </source>
</evidence>
<gene>
    <name evidence="1" type="ORF">GCM10023156_00180</name>
</gene>
<organism evidence="1 2">
    <name type="scientific">Novipirellula rosea</name>
    <dbReference type="NCBI Taxonomy" id="1031540"/>
    <lineage>
        <taxon>Bacteria</taxon>
        <taxon>Pseudomonadati</taxon>
        <taxon>Planctomycetota</taxon>
        <taxon>Planctomycetia</taxon>
        <taxon>Pirellulales</taxon>
        <taxon>Pirellulaceae</taxon>
        <taxon>Novipirellula</taxon>
    </lineage>
</organism>
<dbReference type="EMBL" id="BAABGA010000004">
    <property type="protein sequence ID" value="GAA4443271.1"/>
    <property type="molecule type" value="Genomic_DNA"/>
</dbReference>
<protein>
    <submittedName>
        <fullName evidence="1">Uncharacterized protein</fullName>
    </submittedName>
</protein>
<reference evidence="2" key="1">
    <citation type="journal article" date="2019" name="Int. J. Syst. Evol. Microbiol.">
        <title>The Global Catalogue of Microorganisms (GCM) 10K type strain sequencing project: providing services to taxonomists for standard genome sequencing and annotation.</title>
        <authorList>
            <consortium name="The Broad Institute Genomics Platform"/>
            <consortium name="The Broad Institute Genome Sequencing Center for Infectious Disease"/>
            <person name="Wu L."/>
            <person name="Ma J."/>
        </authorList>
    </citation>
    <scope>NUCLEOTIDE SEQUENCE [LARGE SCALE GENOMIC DNA]</scope>
    <source>
        <strain evidence="2">JCM 17759</strain>
    </source>
</reference>
<evidence type="ECO:0000313" key="2">
    <source>
        <dbReference type="Proteomes" id="UP001500840"/>
    </source>
</evidence>
<accession>A0ABP8M2C0</accession>
<sequence>MHNTQSLHVRPIEPGPAYEHGHLIARDLLQHIELQLDRMVRPDNKDLRWMHVRAINLINAQLSEVAALLDETNGVRN</sequence>
<comment type="caution">
    <text evidence="1">The sequence shown here is derived from an EMBL/GenBank/DDBJ whole genome shotgun (WGS) entry which is preliminary data.</text>
</comment>
<proteinExistence type="predicted"/>
<name>A0ABP8M2C0_9BACT</name>
<dbReference type="RefSeq" id="WP_345318270.1">
    <property type="nucleotide sequence ID" value="NZ_BAABGA010000004.1"/>
</dbReference>